<dbReference type="Pfam" id="PF13855">
    <property type="entry name" value="LRR_8"/>
    <property type="match status" value="1"/>
</dbReference>
<dbReference type="STRING" id="13333.U5D422"/>
<evidence type="ECO:0000259" key="6">
    <source>
        <dbReference type="Pfam" id="PF08263"/>
    </source>
</evidence>
<dbReference type="InterPro" id="IPR032675">
    <property type="entry name" value="LRR_dom_sf"/>
</dbReference>
<dbReference type="Pfam" id="PF08263">
    <property type="entry name" value="LRRNT_2"/>
    <property type="match status" value="1"/>
</dbReference>
<dbReference type="GO" id="GO:0016020">
    <property type="term" value="C:membrane"/>
    <property type="evidence" value="ECO:0007669"/>
    <property type="project" value="UniProtKB-SubCell"/>
</dbReference>
<keyword evidence="4" id="KW-0677">Repeat</keyword>
<dbReference type="SUPFAM" id="SSF52058">
    <property type="entry name" value="L domain-like"/>
    <property type="match status" value="1"/>
</dbReference>
<dbReference type="InterPro" id="IPR025875">
    <property type="entry name" value="Leu-rich_rpt_4"/>
</dbReference>
<keyword evidence="2" id="KW-0433">Leucine-rich repeat</keyword>
<dbReference type="OMA" id="ASECHGG"/>
<keyword evidence="3" id="KW-0732">Signal</keyword>
<dbReference type="PANTHER" id="PTHR48009:SF7">
    <property type="entry name" value="LEUCINE-RICH REPEAT (LRR) FAMILY PROTEIN"/>
    <property type="match status" value="1"/>
</dbReference>
<dbReference type="AlphaFoldDB" id="U5D422"/>
<evidence type="ECO:0000256" key="5">
    <source>
        <dbReference type="ARBA" id="ARBA00023136"/>
    </source>
</evidence>
<comment type="subcellular location">
    <subcellularLocation>
        <location evidence="1">Membrane</location>
    </subcellularLocation>
</comment>
<dbReference type="Proteomes" id="UP000017836">
    <property type="component" value="Unassembled WGS sequence"/>
</dbReference>
<protein>
    <recommendedName>
        <fullName evidence="6">Leucine-rich repeat-containing N-terminal plant-type domain-containing protein</fullName>
    </recommendedName>
</protein>
<reference evidence="8" key="1">
    <citation type="journal article" date="2013" name="Science">
        <title>The Amborella genome and the evolution of flowering plants.</title>
        <authorList>
            <consortium name="Amborella Genome Project"/>
        </authorList>
    </citation>
    <scope>NUCLEOTIDE SEQUENCE [LARGE SCALE GENOMIC DNA]</scope>
</reference>
<dbReference type="InterPro" id="IPR053213">
    <property type="entry name" value="RLP29"/>
</dbReference>
<dbReference type="Gramene" id="ERN20361">
    <property type="protein sequence ID" value="ERN20361"/>
    <property type="gene ID" value="AMTR_s00066p00204410"/>
</dbReference>
<dbReference type="PANTHER" id="PTHR48009">
    <property type="entry name" value="LEUCINE-RICH REPEAT (LRR) FAMILY PROTEIN"/>
    <property type="match status" value="1"/>
</dbReference>
<accession>U5D422</accession>
<dbReference type="InterPro" id="IPR013210">
    <property type="entry name" value="LRR_N_plant-typ"/>
</dbReference>
<dbReference type="eggNOG" id="KOG0619">
    <property type="taxonomic scope" value="Eukaryota"/>
</dbReference>
<organism evidence="7 8">
    <name type="scientific">Amborella trichopoda</name>
    <dbReference type="NCBI Taxonomy" id="13333"/>
    <lineage>
        <taxon>Eukaryota</taxon>
        <taxon>Viridiplantae</taxon>
        <taxon>Streptophyta</taxon>
        <taxon>Embryophyta</taxon>
        <taxon>Tracheophyta</taxon>
        <taxon>Spermatophyta</taxon>
        <taxon>Magnoliopsida</taxon>
        <taxon>Amborellales</taxon>
        <taxon>Amborellaceae</taxon>
        <taxon>Amborella</taxon>
    </lineage>
</organism>
<evidence type="ECO:0000313" key="7">
    <source>
        <dbReference type="EMBL" id="ERN20361.1"/>
    </source>
</evidence>
<dbReference type="HOGENOM" id="CLU_000288_18_22_1"/>
<dbReference type="InterPro" id="IPR001611">
    <property type="entry name" value="Leu-rich_rpt"/>
</dbReference>
<evidence type="ECO:0000256" key="4">
    <source>
        <dbReference type="ARBA" id="ARBA00022737"/>
    </source>
</evidence>
<sequence length="388" mass="43512">MPNFALPKTLDSDIEALRSLKNGIDPYSIPPTTFLDTWDFSVDPCENTGSHFVGILCDIPSGNTSQRIVALDLNSMGYDGFLSPSIGSLTELTFLDLSKNRFRGPLPESFTRLTKITTLSLSENIFTGYIPSEITNLRWLQYLDLSKNNFIGTLPPTFVDLRQLTHVDVSYNLFFSNLPDLDALWQLTSLALDHNHFEGGLPRLPSNLRTLSLNNNLLSGRLPPTMRLPHLEALDLSNNQFTGTIGWGLLLLPSIRRINLSFNLFTSIEVFNATNMTTTLEELDASHNRIQMHLPLGLATIESMLSIHLEGNSFVGRIPPEYGARAMNSWRQLFLNDNYLEGSVPSEFKNLQREKLNGSLASNCLVCRNGHYLCEGRQRPSSECHRHG</sequence>
<evidence type="ECO:0000256" key="1">
    <source>
        <dbReference type="ARBA" id="ARBA00004370"/>
    </source>
</evidence>
<dbReference type="OrthoDB" id="676979at2759"/>
<dbReference type="FunFam" id="3.80.10.10:FF:000400">
    <property type="entry name" value="Nuclear pore complex protein NUP107"/>
    <property type="match status" value="1"/>
</dbReference>
<keyword evidence="8" id="KW-1185">Reference proteome</keyword>
<dbReference type="PRINTS" id="PR00019">
    <property type="entry name" value="LEURICHRPT"/>
</dbReference>
<gene>
    <name evidence="7" type="ORF">AMTR_s00066p00204410</name>
</gene>
<name>U5D422_AMBTC</name>
<dbReference type="KEGG" id="atr:18448771"/>
<keyword evidence="5" id="KW-0472">Membrane</keyword>
<evidence type="ECO:0000313" key="8">
    <source>
        <dbReference type="Proteomes" id="UP000017836"/>
    </source>
</evidence>
<feature type="domain" description="Leucine-rich repeat-containing N-terminal plant-type" evidence="6">
    <location>
        <begin position="11"/>
        <end position="58"/>
    </location>
</feature>
<dbReference type="Pfam" id="PF12799">
    <property type="entry name" value="LRR_4"/>
    <property type="match status" value="1"/>
</dbReference>
<dbReference type="EMBL" id="KI392060">
    <property type="protein sequence ID" value="ERN20361.1"/>
    <property type="molecule type" value="Genomic_DNA"/>
</dbReference>
<evidence type="ECO:0000256" key="2">
    <source>
        <dbReference type="ARBA" id="ARBA00022614"/>
    </source>
</evidence>
<proteinExistence type="predicted"/>
<dbReference type="Pfam" id="PF00560">
    <property type="entry name" value="LRR_1"/>
    <property type="match status" value="1"/>
</dbReference>
<dbReference type="Gene3D" id="3.80.10.10">
    <property type="entry name" value="Ribonuclease Inhibitor"/>
    <property type="match status" value="2"/>
</dbReference>
<evidence type="ECO:0000256" key="3">
    <source>
        <dbReference type="ARBA" id="ARBA00022729"/>
    </source>
</evidence>